<gene>
    <name evidence="2" type="ORF">CTKZ_36640</name>
</gene>
<comment type="caution">
    <text evidence="2">The sequence shown here is derived from an EMBL/GenBank/DDBJ whole genome shotgun (WGS) entry which is preliminary data.</text>
</comment>
<evidence type="ECO:0000259" key="1">
    <source>
        <dbReference type="PROSITE" id="PS50943"/>
    </source>
</evidence>
<dbReference type="EMBL" id="BHYL01000453">
    <property type="protein sequence ID" value="GCD22102.1"/>
    <property type="molecule type" value="Genomic_DNA"/>
</dbReference>
<reference evidence="2 3" key="1">
    <citation type="submission" date="2018-11" db="EMBL/GenBank/DDBJ databases">
        <title>Draft genome sequence of Cellulomonas takizawaensis strain TKZ-21.</title>
        <authorList>
            <person name="Yamamura H."/>
            <person name="Hayashi T."/>
            <person name="Hamada M."/>
            <person name="Serisawa Y."/>
            <person name="Matsuyama K."/>
            <person name="Nakagawa Y."/>
            <person name="Otoguro M."/>
            <person name="Yanagida F."/>
            <person name="Hayakawa M."/>
        </authorList>
    </citation>
    <scope>NUCLEOTIDE SEQUENCE [LARGE SCALE GENOMIC DNA]</scope>
    <source>
        <strain evidence="2 3">TKZ-21</strain>
    </source>
</reference>
<dbReference type="PANTHER" id="PTHR35010">
    <property type="entry name" value="BLL4672 PROTEIN-RELATED"/>
    <property type="match status" value="1"/>
</dbReference>
<dbReference type="InterPro" id="IPR041413">
    <property type="entry name" value="MLTR_LBD"/>
</dbReference>
<sequence>MDRGELAQVLRRARGRLSPQDVGLPAGERRRVGGLRREEVALLAGVSVDYVVRLEQGRGPRPSAQVLRALARALRLDDDERAELFHLAGSPPPLPGTVDDVVRPSVQRLMDRLVDLPVLLLDARGDVLAWNAMASALLGDWSTVPARERNVNRIRFLGTTPYGPRTRVAMSHDEREATAAQAVAALRTAAARYPKDARLNELVAELRRESPDFERMWQEGGASVWRSHRKSVDHPTVGRVTLDCDALHVPDSDQAIIVYSAPAGSSAADALALLRVIGTQSLTPTAGASATRD</sequence>
<proteinExistence type="predicted"/>
<dbReference type="OrthoDB" id="3518652at2"/>
<dbReference type="Gene3D" id="1.10.260.40">
    <property type="entry name" value="lambda repressor-like DNA-binding domains"/>
    <property type="match status" value="1"/>
</dbReference>
<dbReference type="PROSITE" id="PS50943">
    <property type="entry name" value="HTH_CROC1"/>
    <property type="match status" value="1"/>
</dbReference>
<name>A0A401V5D0_9CELL</name>
<dbReference type="GO" id="GO:0003677">
    <property type="term" value="F:DNA binding"/>
    <property type="evidence" value="ECO:0007669"/>
    <property type="project" value="InterPro"/>
</dbReference>
<dbReference type="InterPro" id="IPR001387">
    <property type="entry name" value="Cro/C1-type_HTH"/>
</dbReference>
<dbReference type="SUPFAM" id="SSF47413">
    <property type="entry name" value="lambda repressor-like DNA-binding domains"/>
    <property type="match status" value="1"/>
</dbReference>
<protein>
    <submittedName>
        <fullName evidence="2">Transcriptional regulator</fullName>
    </submittedName>
</protein>
<keyword evidence="3" id="KW-1185">Reference proteome</keyword>
<dbReference type="Proteomes" id="UP000288246">
    <property type="component" value="Unassembled WGS sequence"/>
</dbReference>
<dbReference type="Gene3D" id="3.30.450.180">
    <property type="match status" value="1"/>
</dbReference>
<dbReference type="AlphaFoldDB" id="A0A401V5D0"/>
<dbReference type="InterPro" id="IPR010982">
    <property type="entry name" value="Lambda_DNA-bd_dom_sf"/>
</dbReference>
<evidence type="ECO:0000313" key="3">
    <source>
        <dbReference type="Proteomes" id="UP000288246"/>
    </source>
</evidence>
<dbReference type="SMART" id="SM00530">
    <property type="entry name" value="HTH_XRE"/>
    <property type="match status" value="1"/>
</dbReference>
<accession>A0A401V5D0</accession>
<organism evidence="2 3">
    <name type="scientific">Cellulomonas algicola</name>
    <dbReference type="NCBI Taxonomy" id="2071633"/>
    <lineage>
        <taxon>Bacteria</taxon>
        <taxon>Bacillati</taxon>
        <taxon>Actinomycetota</taxon>
        <taxon>Actinomycetes</taxon>
        <taxon>Micrococcales</taxon>
        <taxon>Cellulomonadaceae</taxon>
        <taxon>Cellulomonas</taxon>
    </lineage>
</organism>
<dbReference type="RefSeq" id="WP_124344669.1">
    <property type="nucleotide sequence ID" value="NZ_BHYL01000453.1"/>
</dbReference>
<dbReference type="Pfam" id="PF17765">
    <property type="entry name" value="MLTR_LBD"/>
    <property type="match status" value="1"/>
</dbReference>
<feature type="domain" description="HTH cro/C1-type" evidence="1">
    <location>
        <begin position="34"/>
        <end position="81"/>
    </location>
</feature>
<dbReference type="Pfam" id="PF13560">
    <property type="entry name" value="HTH_31"/>
    <property type="match status" value="1"/>
</dbReference>
<dbReference type="PANTHER" id="PTHR35010:SF2">
    <property type="entry name" value="BLL4672 PROTEIN"/>
    <property type="match status" value="1"/>
</dbReference>
<evidence type="ECO:0000313" key="2">
    <source>
        <dbReference type="EMBL" id="GCD22102.1"/>
    </source>
</evidence>
<dbReference type="CDD" id="cd00093">
    <property type="entry name" value="HTH_XRE"/>
    <property type="match status" value="1"/>
</dbReference>